<evidence type="ECO:0000313" key="3">
    <source>
        <dbReference type="EMBL" id="CAK7270450.1"/>
    </source>
</evidence>
<keyword evidence="4" id="KW-1185">Reference proteome</keyword>
<dbReference type="SUPFAM" id="SSF53474">
    <property type="entry name" value="alpha/beta-Hydrolases"/>
    <property type="match status" value="1"/>
</dbReference>
<dbReference type="Gene3D" id="3.40.50.1820">
    <property type="entry name" value="alpha/beta hydrolase"/>
    <property type="match status" value="1"/>
</dbReference>
<proteinExistence type="predicted"/>
<comment type="caution">
    <text evidence="3">The sequence shown here is derived from an EMBL/GenBank/DDBJ whole genome shotgun (WGS) entry which is preliminary data.</text>
</comment>
<organism evidence="3 4">
    <name type="scientific">Sporothrix epigloea</name>
    <dbReference type="NCBI Taxonomy" id="1892477"/>
    <lineage>
        <taxon>Eukaryota</taxon>
        <taxon>Fungi</taxon>
        <taxon>Dikarya</taxon>
        <taxon>Ascomycota</taxon>
        <taxon>Pezizomycotina</taxon>
        <taxon>Sordariomycetes</taxon>
        <taxon>Sordariomycetidae</taxon>
        <taxon>Ophiostomatales</taxon>
        <taxon>Ophiostomataceae</taxon>
        <taxon>Sporothrix</taxon>
    </lineage>
</organism>
<evidence type="ECO:0000259" key="2">
    <source>
        <dbReference type="Pfam" id="PF12146"/>
    </source>
</evidence>
<accession>A0ABP0DQ84</accession>
<evidence type="ECO:0000313" key="4">
    <source>
        <dbReference type="Proteomes" id="UP001642501"/>
    </source>
</evidence>
<dbReference type="InterPro" id="IPR051044">
    <property type="entry name" value="MAG_DAG_Lipase"/>
</dbReference>
<sequence length="363" mass="39320">MVKTSEGTFAVDGQELYTKTWLPDGPPVAKLIVVHGFSDHVNNYVDFFPTLASRGIAVYGFDQRGWGRSVHKSSDKGRTGPTETVIGDIVAFIRPHLQPGGNDKNDKNDKNDDDGLPVFVLGHSMGGNEIATLMAATLGSAHETAVVRHVRGWLLEAPFFGFPAGETPSALKITAGRLAGRLLPHFQLKHVIPKPYLTRDPDILARLCEDPLCHDTGTLEGLSGLLDRVNDIAQGRVRPTTSVKSVWLGHGDADRCTDFVASKRWFDTATAAVPDKTFRCYSGWLHMLHAEPKAERELFYRECGDWILERAGHNSLPAKAVDAPAAAAEPRAAAISTPSEEDSAVIAPTVEANPKSSATEAKL</sequence>
<dbReference type="InterPro" id="IPR022742">
    <property type="entry name" value="Hydrolase_4"/>
</dbReference>
<gene>
    <name evidence="3" type="ORF">SEPCBS57363_004107</name>
</gene>
<name>A0ABP0DQ84_9PEZI</name>
<dbReference type="Proteomes" id="UP001642501">
    <property type="component" value="Unassembled WGS sequence"/>
</dbReference>
<reference evidence="3 4" key="1">
    <citation type="submission" date="2024-01" db="EMBL/GenBank/DDBJ databases">
        <authorList>
            <person name="Allen C."/>
            <person name="Tagirdzhanova G."/>
        </authorList>
    </citation>
    <scope>NUCLEOTIDE SEQUENCE [LARGE SCALE GENOMIC DNA]</scope>
    <source>
        <strain evidence="3 4">CBS 573.63</strain>
    </source>
</reference>
<protein>
    <recommendedName>
        <fullName evidence="2">Serine aminopeptidase S33 domain-containing protein</fullName>
    </recommendedName>
</protein>
<feature type="compositionally biased region" description="Polar residues" evidence="1">
    <location>
        <begin position="354"/>
        <end position="363"/>
    </location>
</feature>
<evidence type="ECO:0000256" key="1">
    <source>
        <dbReference type="SAM" id="MobiDB-lite"/>
    </source>
</evidence>
<dbReference type="Pfam" id="PF12146">
    <property type="entry name" value="Hydrolase_4"/>
    <property type="match status" value="1"/>
</dbReference>
<dbReference type="EMBL" id="CAWUOM010000073">
    <property type="protein sequence ID" value="CAK7270450.1"/>
    <property type="molecule type" value="Genomic_DNA"/>
</dbReference>
<dbReference type="PANTHER" id="PTHR11614">
    <property type="entry name" value="PHOSPHOLIPASE-RELATED"/>
    <property type="match status" value="1"/>
</dbReference>
<feature type="domain" description="Serine aminopeptidase S33" evidence="2">
    <location>
        <begin position="26"/>
        <end position="292"/>
    </location>
</feature>
<dbReference type="InterPro" id="IPR029058">
    <property type="entry name" value="AB_hydrolase_fold"/>
</dbReference>
<feature type="region of interest" description="Disordered" evidence="1">
    <location>
        <begin position="327"/>
        <end position="363"/>
    </location>
</feature>